<evidence type="ECO:0000256" key="5">
    <source>
        <dbReference type="ARBA" id="ARBA00023049"/>
    </source>
</evidence>
<keyword evidence="3" id="KW-0378">Hydrolase</keyword>
<evidence type="ECO:0000256" key="3">
    <source>
        <dbReference type="ARBA" id="ARBA00022801"/>
    </source>
</evidence>
<evidence type="ECO:0000256" key="2">
    <source>
        <dbReference type="ARBA" id="ARBA00022723"/>
    </source>
</evidence>
<dbReference type="PROSITE" id="PS50249">
    <property type="entry name" value="MPN"/>
    <property type="match status" value="1"/>
</dbReference>
<organism evidence="7 8">
    <name type="scientific">Flavisphingopyxis soli</name>
    <dbReference type="NCBI Taxonomy" id="2601267"/>
    <lineage>
        <taxon>Bacteria</taxon>
        <taxon>Pseudomonadati</taxon>
        <taxon>Pseudomonadota</taxon>
        <taxon>Alphaproteobacteria</taxon>
        <taxon>Sphingomonadales</taxon>
        <taxon>Sphingopyxidaceae</taxon>
        <taxon>Flavisphingopyxis</taxon>
    </lineage>
</organism>
<dbReference type="SUPFAM" id="SSF102712">
    <property type="entry name" value="JAB1/MPN domain"/>
    <property type="match status" value="1"/>
</dbReference>
<gene>
    <name evidence="7" type="ORF">FSZ31_10015</name>
</gene>
<evidence type="ECO:0000313" key="8">
    <source>
        <dbReference type="Proteomes" id="UP000321129"/>
    </source>
</evidence>
<dbReference type="InterPro" id="IPR020891">
    <property type="entry name" value="UPF0758_CS"/>
</dbReference>
<dbReference type="Proteomes" id="UP000321129">
    <property type="component" value="Unassembled WGS sequence"/>
</dbReference>
<dbReference type="PROSITE" id="PS01302">
    <property type="entry name" value="UPF0758"/>
    <property type="match status" value="1"/>
</dbReference>
<evidence type="ECO:0000256" key="1">
    <source>
        <dbReference type="ARBA" id="ARBA00022670"/>
    </source>
</evidence>
<protein>
    <recommendedName>
        <fullName evidence="6">MPN domain-containing protein</fullName>
    </recommendedName>
</protein>
<dbReference type="GO" id="GO:0008237">
    <property type="term" value="F:metallopeptidase activity"/>
    <property type="evidence" value="ECO:0007669"/>
    <property type="project" value="UniProtKB-KW"/>
</dbReference>
<dbReference type="PANTHER" id="PTHR30471">
    <property type="entry name" value="DNA REPAIR PROTEIN RADC"/>
    <property type="match status" value="1"/>
</dbReference>
<dbReference type="EMBL" id="VOPY01000002">
    <property type="protein sequence ID" value="TXC69238.1"/>
    <property type="molecule type" value="Genomic_DNA"/>
</dbReference>
<reference evidence="7 8" key="1">
    <citation type="submission" date="2019-08" db="EMBL/GenBank/DDBJ databases">
        <title>Sphingorhabdus soil sp. nov., isolated from arctic soil.</title>
        <authorList>
            <person name="Liu Y."/>
        </authorList>
    </citation>
    <scope>NUCLEOTIDE SEQUENCE [LARGE SCALE GENOMIC DNA]</scope>
    <source>
        <strain evidence="7 8">D-2Q-5-6</strain>
    </source>
</reference>
<keyword evidence="2" id="KW-0479">Metal-binding</keyword>
<comment type="caution">
    <text evidence="7">The sequence shown here is derived from an EMBL/GenBank/DDBJ whole genome shotgun (WGS) entry which is preliminary data.</text>
</comment>
<dbReference type="Pfam" id="PF04002">
    <property type="entry name" value="RadC"/>
    <property type="match status" value="1"/>
</dbReference>
<evidence type="ECO:0000259" key="6">
    <source>
        <dbReference type="PROSITE" id="PS50249"/>
    </source>
</evidence>
<evidence type="ECO:0000256" key="4">
    <source>
        <dbReference type="ARBA" id="ARBA00022833"/>
    </source>
</evidence>
<dbReference type="InterPro" id="IPR037518">
    <property type="entry name" value="MPN"/>
</dbReference>
<feature type="domain" description="MPN" evidence="6">
    <location>
        <begin position="59"/>
        <end position="181"/>
    </location>
</feature>
<dbReference type="PANTHER" id="PTHR30471:SF3">
    <property type="entry name" value="UPF0758 PROTEIN YEES-RELATED"/>
    <property type="match status" value="1"/>
</dbReference>
<keyword evidence="8" id="KW-1185">Reference proteome</keyword>
<proteinExistence type="predicted"/>
<dbReference type="GO" id="GO:0046872">
    <property type="term" value="F:metal ion binding"/>
    <property type="evidence" value="ECO:0007669"/>
    <property type="project" value="UniProtKB-KW"/>
</dbReference>
<dbReference type="Gene3D" id="3.40.140.10">
    <property type="entry name" value="Cytidine Deaminase, domain 2"/>
    <property type="match status" value="1"/>
</dbReference>
<name>A0A5C6UBM9_9SPHN</name>
<keyword evidence="4" id="KW-0862">Zinc</keyword>
<dbReference type="InterPro" id="IPR025657">
    <property type="entry name" value="RadC_JAB"/>
</dbReference>
<dbReference type="GO" id="GO:0006508">
    <property type="term" value="P:proteolysis"/>
    <property type="evidence" value="ECO:0007669"/>
    <property type="project" value="UniProtKB-KW"/>
</dbReference>
<evidence type="ECO:0000313" key="7">
    <source>
        <dbReference type="EMBL" id="TXC69238.1"/>
    </source>
</evidence>
<keyword evidence="1" id="KW-0645">Protease</keyword>
<sequence length="181" mass="19492">MRLGHRVLARRGGHNEQAGARPIRFGATLETLALVRPELRRHPRWMGQTRHALPNDDAASDCAHDLVGLMRAALPSARVEHIVLSGFDSRGRLLFLDSIGRGSRGAVPVDGAALFALLATPGLTAIVLAHNHPSGDPTPSLGDIALTARIAQIARFARIALTDHLIFGHERHASFRALSLL</sequence>
<keyword evidence="5" id="KW-0482">Metalloprotease</keyword>
<dbReference type="InterPro" id="IPR001405">
    <property type="entry name" value="UPF0758"/>
</dbReference>
<dbReference type="AlphaFoldDB" id="A0A5C6UBM9"/>
<accession>A0A5C6UBM9</accession>